<dbReference type="SUPFAM" id="SSF53448">
    <property type="entry name" value="Nucleotide-diphospho-sugar transferases"/>
    <property type="match status" value="1"/>
</dbReference>
<dbReference type="InterPro" id="IPR050321">
    <property type="entry name" value="Glycosyltr_2/OpgH_subfam"/>
</dbReference>
<gene>
    <name evidence="8" type="ORF">HERI1096_LOCUS33456</name>
</gene>
<dbReference type="AlphaFoldDB" id="A0A7S3FE40"/>
<reference evidence="8" key="1">
    <citation type="submission" date="2021-01" db="EMBL/GenBank/DDBJ databases">
        <authorList>
            <person name="Corre E."/>
            <person name="Pelletier E."/>
            <person name="Niang G."/>
            <person name="Scheremetjew M."/>
            <person name="Finn R."/>
            <person name="Kale V."/>
            <person name="Holt S."/>
            <person name="Cochrane G."/>
            <person name="Meng A."/>
            <person name="Brown T."/>
            <person name="Cohen L."/>
        </authorList>
    </citation>
    <scope>NUCLEOTIDE SEQUENCE</scope>
    <source>
        <strain evidence="8">CCMP281</strain>
    </source>
</reference>
<protein>
    <recommendedName>
        <fullName evidence="9">Glycosyltransferase 2-like domain-containing protein</fullName>
    </recommendedName>
</protein>
<name>A0A7S3FE40_9EUKA</name>
<keyword evidence="2" id="KW-0328">Glycosyltransferase</keyword>
<dbReference type="GO" id="GO:0016757">
    <property type="term" value="F:glycosyltransferase activity"/>
    <property type="evidence" value="ECO:0007669"/>
    <property type="project" value="UniProtKB-KW"/>
</dbReference>
<dbReference type="Pfam" id="PF13641">
    <property type="entry name" value="Glyco_tranf_2_3"/>
    <property type="match status" value="1"/>
</dbReference>
<evidence type="ECO:0000256" key="6">
    <source>
        <dbReference type="ARBA" id="ARBA00023136"/>
    </source>
</evidence>
<dbReference type="InterPro" id="IPR029044">
    <property type="entry name" value="Nucleotide-diphossugar_trans"/>
</dbReference>
<dbReference type="CDD" id="cd06423">
    <property type="entry name" value="CESA_like"/>
    <property type="match status" value="1"/>
</dbReference>
<evidence type="ECO:0000256" key="2">
    <source>
        <dbReference type="ARBA" id="ARBA00022676"/>
    </source>
</evidence>
<evidence type="ECO:0000256" key="7">
    <source>
        <dbReference type="SAM" id="Phobius"/>
    </source>
</evidence>
<keyword evidence="4 7" id="KW-0812">Transmembrane</keyword>
<dbReference type="GO" id="GO:0016020">
    <property type="term" value="C:membrane"/>
    <property type="evidence" value="ECO:0007669"/>
    <property type="project" value="UniProtKB-SubCell"/>
</dbReference>
<feature type="transmembrane region" description="Helical" evidence="7">
    <location>
        <begin position="65"/>
        <end position="88"/>
    </location>
</feature>
<proteinExistence type="predicted"/>
<organism evidence="8">
    <name type="scientific">Haptolina ericina</name>
    <dbReference type="NCBI Taxonomy" id="156174"/>
    <lineage>
        <taxon>Eukaryota</taxon>
        <taxon>Haptista</taxon>
        <taxon>Haptophyta</taxon>
        <taxon>Prymnesiophyceae</taxon>
        <taxon>Prymnesiales</taxon>
        <taxon>Prymnesiaceae</taxon>
        <taxon>Haptolina</taxon>
    </lineage>
</organism>
<evidence type="ECO:0008006" key="9">
    <source>
        <dbReference type="Google" id="ProtNLM"/>
    </source>
</evidence>
<evidence type="ECO:0000256" key="3">
    <source>
        <dbReference type="ARBA" id="ARBA00022679"/>
    </source>
</evidence>
<evidence type="ECO:0000256" key="1">
    <source>
        <dbReference type="ARBA" id="ARBA00004141"/>
    </source>
</evidence>
<sequence length="490" mass="55462">MEITSSANLASQARNTSVLLSVDLGCLDSKAATYSYTATLHRPAACVYTTSWFARMFLSMNYAQWFYFIVTTFANTWLVITVAGATMFQLKWKRLVAQSEQRLEVYPHVAVFIPCYMPNEQTIIMETLEQMTLSEYEGELHFIVVYNTPVDLPIEAELKKVTKLNGRKVTCVRVPGSRSKAANLEYGLSHFCKGVDTCVLFDADHHPRRNTIRGLVTLLVTSPDMVAVQGAVLIERAGYWPIRCLLDGMEWSSWSFYSPGFGEIVGSAYFGGGNAAWRVEPLQRLGFDHEMLTEDIDLTIRALASGHSMMFAPFLQVGEMCPATFQALYKQRLRWAMGWEQVTMRRLTALFSSQRISEPKKWRTVLLLISRYVTLLSSSMGVFNLLKNLLFNFYTPPPIMVAGSVASVIAVVMYTYLTFILYRMREPWRRWVAVYAFALISMSYFLIQLSLILISILRLTCCAGRSIVWHPTARQTKSKVDAPPPLSGKG</sequence>
<evidence type="ECO:0000256" key="4">
    <source>
        <dbReference type="ARBA" id="ARBA00022692"/>
    </source>
</evidence>
<dbReference type="EMBL" id="HBHX01060510">
    <property type="protein sequence ID" value="CAE0140753.1"/>
    <property type="molecule type" value="Transcribed_RNA"/>
</dbReference>
<keyword evidence="3" id="KW-0808">Transferase</keyword>
<evidence type="ECO:0000256" key="5">
    <source>
        <dbReference type="ARBA" id="ARBA00022989"/>
    </source>
</evidence>
<feature type="transmembrane region" description="Helical" evidence="7">
    <location>
        <begin position="365"/>
        <end position="386"/>
    </location>
</feature>
<dbReference type="Gene3D" id="3.90.550.10">
    <property type="entry name" value="Spore Coat Polysaccharide Biosynthesis Protein SpsA, Chain A"/>
    <property type="match status" value="1"/>
</dbReference>
<evidence type="ECO:0000313" key="8">
    <source>
        <dbReference type="EMBL" id="CAE0140753.1"/>
    </source>
</evidence>
<keyword evidence="5 7" id="KW-1133">Transmembrane helix</keyword>
<feature type="transmembrane region" description="Helical" evidence="7">
    <location>
        <begin position="434"/>
        <end position="457"/>
    </location>
</feature>
<feature type="transmembrane region" description="Helical" evidence="7">
    <location>
        <begin position="398"/>
        <end position="422"/>
    </location>
</feature>
<dbReference type="PANTHER" id="PTHR43867:SF2">
    <property type="entry name" value="CELLULOSE SYNTHASE CATALYTIC SUBUNIT A [UDP-FORMING]"/>
    <property type="match status" value="1"/>
</dbReference>
<keyword evidence="6 7" id="KW-0472">Membrane</keyword>
<dbReference type="PANTHER" id="PTHR43867">
    <property type="entry name" value="CELLULOSE SYNTHASE CATALYTIC SUBUNIT A [UDP-FORMING]"/>
    <property type="match status" value="1"/>
</dbReference>
<comment type="subcellular location">
    <subcellularLocation>
        <location evidence="1">Membrane</location>
        <topology evidence="1">Multi-pass membrane protein</topology>
    </subcellularLocation>
</comment>
<accession>A0A7S3FE40</accession>